<feature type="transmembrane region" description="Helical" evidence="2">
    <location>
        <begin position="438"/>
        <end position="460"/>
    </location>
</feature>
<keyword evidence="2" id="KW-0812">Transmembrane</keyword>
<feature type="non-terminal residue" evidence="3">
    <location>
        <position position="1"/>
    </location>
</feature>
<sequence>QHKPAVAVSKYLLNKILVARKLDMMEASKAQLRDNEAEMTTLLKNGEIFSEPIDRKGKRPLGKGNEQALTADKKFLSKVSANEIAQAPTFTDTVILSTLSPATTAPAASSSSPVAATTSPILNPTTTAPETTSSSAAATTASTLAPVTSAPEPFEAAEEIVNPIDEHERTELLDQIEQASHTVCEVKIDNICVACSFNGYQKSCVEALVEGKIKKSEIADIMAITGVFAPFLPTPRMVEAIGRGILNELVLPMILPDPAIDDTAVLKAVRLWINNKQEEASEALRGLNRQTRNMFETLLERLPVKQNRSISESTFVVNYVSPVFHGILNIDPRVYSIHFPNTCSEVQRQQGVKPDRPDITIKARNCEILYGEVTGLTHEHNTWKNNWDLYRLARFGKALLNDGFEVAPLVQVVYSNATYMRLTVRARGMYLLQEVESFVIPTTVSMIPALLATLPTLLVAQ</sequence>
<evidence type="ECO:0000256" key="2">
    <source>
        <dbReference type="SAM" id="Phobius"/>
    </source>
</evidence>
<reference evidence="3" key="1">
    <citation type="journal article" date="2020" name="Fungal Divers.">
        <title>Resolving the Mortierellaceae phylogeny through synthesis of multi-gene phylogenetics and phylogenomics.</title>
        <authorList>
            <person name="Vandepol N."/>
            <person name="Liber J."/>
            <person name="Desiro A."/>
            <person name="Na H."/>
            <person name="Kennedy M."/>
            <person name="Barry K."/>
            <person name="Grigoriev I.V."/>
            <person name="Miller A.N."/>
            <person name="O'Donnell K."/>
            <person name="Stajich J.E."/>
            <person name="Bonito G."/>
        </authorList>
    </citation>
    <scope>NUCLEOTIDE SEQUENCE</scope>
    <source>
        <strain evidence="3">KOD1015</strain>
    </source>
</reference>
<evidence type="ECO:0000313" key="3">
    <source>
        <dbReference type="EMBL" id="KAF9579810.1"/>
    </source>
</evidence>
<keyword evidence="4" id="KW-1185">Reference proteome</keyword>
<accession>A0A9P6FQ74</accession>
<evidence type="ECO:0000256" key="1">
    <source>
        <dbReference type="SAM" id="MobiDB-lite"/>
    </source>
</evidence>
<dbReference type="Proteomes" id="UP000780801">
    <property type="component" value="Unassembled WGS sequence"/>
</dbReference>
<comment type="caution">
    <text evidence="3">The sequence shown here is derived from an EMBL/GenBank/DDBJ whole genome shotgun (WGS) entry which is preliminary data.</text>
</comment>
<dbReference type="EMBL" id="JAABOA010002478">
    <property type="protein sequence ID" value="KAF9579810.1"/>
    <property type="molecule type" value="Genomic_DNA"/>
</dbReference>
<feature type="non-terminal residue" evidence="3">
    <location>
        <position position="461"/>
    </location>
</feature>
<protein>
    <submittedName>
        <fullName evidence="3">Uncharacterized protein</fullName>
    </submittedName>
</protein>
<keyword evidence="2" id="KW-0472">Membrane</keyword>
<feature type="region of interest" description="Disordered" evidence="1">
    <location>
        <begin position="104"/>
        <end position="141"/>
    </location>
</feature>
<organism evidence="3 4">
    <name type="scientific">Lunasporangiospora selenospora</name>
    <dbReference type="NCBI Taxonomy" id="979761"/>
    <lineage>
        <taxon>Eukaryota</taxon>
        <taxon>Fungi</taxon>
        <taxon>Fungi incertae sedis</taxon>
        <taxon>Mucoromycota</taxon>
        <taxon>Mortierellomycotina</taxon>
        <taxon>Mortierellomycetes</taxon>
        <taxon>Mortierellales</taxon>
        <taxon>Mortierellaceae</taxon>
        <taxon>Lunasporangiospora</taxon>
    </lineage>
</organism>
<proteinExistence type="predicted"/>
<name>A0A9P6FQ74_9FUNG</name>
<dbReference type="OrthoDB" id="2277177at2759"/>
<gene>
    <name evidence="3" type="ORF">BGW38_003778</name>
</gene>
<keyword evidence="2" id="KW-1133">Transmembrane helix</keyword>
<evidence type="ECO:0000313" key="4">
    <source>
        <dbReference type="Proteomes" id="UP000780801"/>
    </source>
</evidence>
<dbReference type="AlphaFoldDB" id="A0A9P6FQ74"/>